<feature type="signal peptide" evidence="1">
    <location>
        <begin position="1"/>
        <end position="18"/>
    </location>
</feature>
<feature type="chain" id="PRO_5019156411" evidence="1">
    <location>
        <begin position="19"/>
        <end position="153"/>
    </location>
</feature>
<comment type="caution">
    <text evidence="2">The sequence shown here is derived from an EMBL/GenBank/DDBJ whole genome shotgun (WGS) entry which is preliminary data.</text>
</comment>
<sequence>MKFATSAVFFSFAGLAASASITRRNCVEAARFGALSAFPVTVSPGDTINISVNLNCAVEQFGIVPQFLDYTLEVPEASNNGSEQPIVLARRTFNISPGTNQPSDSFSTQVPRGFFVAGAPYNVVLNMVYPISGTDGSTVLVKGSTSIPININA</sequence>
<accession>A0A409WJM4</accession>
<dbReference type="Proteomes" id="UP000283269">
    <property type="component" value="Unassembled WGS sequence"/>
</dbReference>
<reference evidence="2 3" key="1">
    <citation type="journal article" date="2018" name="Evol. Lett.">
        <title>Horizontal gene cluster transfer increased hallucinogenic mushroom diversity.</title>
        <authorList>
            <person name="Reynolds H.T."/>
            <person name="Vijayakumar V."/>
            <person name="Gluck-Thaler E."/>
            <person name="Korotkin H.B."/>
            <person name="Matheny P.B."/>
            <person name="Slot J.C."/>
        </authorList>
    </citation>
    <scope>NUCLEOTIDE SEQUENCE [LARGE SCALE GENOMIC DNA]</scope>
    <source>
        <strain evidence="2 3">2631</strain>
    </source>
</reference>
<evidence type="ECO:0000313" key="3">
    <source>
        <dbReference type="Proteomes" id="UP000283269"/>
    </source>
</evidence>
<name>A0A409WJM4_PSICY</name>
<proteinExistence type="predicted"/>
<keyword evidence="3" id="KW-1185">Reference proteome</keyword>
<dbReference type="InParanoid" id="A0A409WJM4"/>
<dbReference type="AlphaFoldDB" id="A0A409WJM4"/>
<dbReference type="EMBL" id="NHYD01003409">
    <property type="protein sequence ID" value="PPQ78689.1"/>
    <property type="molecule type" value="Genomic_DNA"/>
</dbReference>
<organism evidence="2 3">
    <name type="scientific">Psilocybe cyanescens</name>
    <dbReference type="NCBI Taxonomy" id="93625"/>
    <lineage>
        <taxon>Eukaryota</taxon>
        <taxon>Fungi</taxon>
        <taxon>Dikarya</taxon>
        <taxon>Basidiomycota</taxon>
        <taxon>Agaricomycotina</taxon>
        <taxon>Agaricomycetes</taxon>
        <taxon>Agaricomycetidae</taxon>
        <taxon>Agaricales</taxon>
        <taxon>Agaricineae</taxon>
        <taxon>Strophariaceae</taxon>
        <taxon>Psilocybe</taxon>
    </lineage>
</organism>
<evidence type="ECO:0000313" key="2">
    <source>
        <dbReference type="EMBL" id="PPQ78689.1"/>
    </source>
</evidence>
<protein>
    <submittedName>
        <fullName evidence="2">Uncharacterized protein</fullName>
    </submittedName>
</protein>
<keyword evidence="1" id="KW-0732">Signal</keyword>
<gene>
    <name evidence="2" type="ORF">CVT25_010710</name>
</gene>
<dbReference type="OrthoDB" id="3043660at2759"/>
<evidence type="ECO:0000256" key="1">
    <source>
        <dbReference type="SAM" id="SignalP"/>
    </source>
</evidence>